<dbReference type="EMBL" id="RBXP01000003">
    <property type="protein sequence ID" value="RKT62441.1"/>
    <property type="molecule type" value="Genomic_DNA"/>
</dbReference>
<proteinExistence type="inferred from homology"/>
<dbReference type="InterPro" id="IPR044005">
    <property type="entry name" value="DZR_2"/>
</dbReference>
<dbReference type="Proteomes" id="UP000270626">
    <property type="component" value="Unassembled WGS sequence"/>
</dbReference>
<evidence type="ECO:0000259" key="2">
    <source>
        <dbReference type="Pfam" id="PF00156"/>
    </source>
</evidence>
<protein>
    <submittedName>
        <fullName evidence="4">ComF family protein</fullName>
    </submittedName>
</protein>
<dbReference type="AlphaFoldDB" id="A0A495WKY3"/>
<sequence>MKNPTENPVKSTTNADVNYELSETSARKSILPESVAFSPARLLAALLPNSCLLCGGAAGSELLCAPCRADLPPLPAHACPCCGERTTHGERCGACLVQPPHFTGVSALYRYAFPADRLIQALKYQHRLALAGWFGQSLAQACAKVDAQRIVPLPLHPVRLRERGFNQAMEIARTLGNCLKIPVDRHILQRPRATSPQAGLPLKERRSNVRGAFECSGDLGGARILLVDDVLTSGATADECARVLRLHGAGEVHVAVVARALRD</sequence>
<dbReference type="SUPFAM" id="SSF53271">
    <property type="entry name" value="PRTase-like"/>
    <property type="match status" value="1"/>
</dbReference>
<feature type="domain" description="Double zinc ribbon" evidence="3">
    <location>
        <begin position="42"/>
        <end position="96"/>
    </location>
</feature>
<dbReference type="InterPro" id="IPR000836">
    <property type="entry name" value="PRTase_dom"/>
</dbReference>
<dbReference type="CDD" id="cd06223">
    <property type="entry name" value="PRTases_typeI"/>
    <property type="match status" value="1"/>
</dbReference>
<dbReference type="InterPro" id="IPR051910">
    <property type="entry name" value="ComF/GntX_DNA_util-trans"/>
</dbReference>
<accession>A0A495WKY3</accession>
<evidence type="ECO:0000256" key="1">
    <source>
        <dbReference type="ARBA" id="ARBA00008007"/>
    </source>
</evidence>
<dbReference type="Gene3D" id="3.40.50.2020">
    <property type="match status" value="1"/>
</dbReference>
<comment type="caution">
    <text evidence="4">The sequence shown here is derived from an EMBL/GenBank/DDBJ whole genome shotgun (WGS) entry which is preliminary data.</text>
</comment>
<organism evidence="4 5">
    <name type="scientific">Azonexus fungiphilus</name>
    <dbReference type="NCBI Taxonomy" id="146940"/>
    <lineage>
        <taxon>Bacteria</taxon>
        <taxon>Pseudomonadati</taxon>
        <taxon>Pseudomonadota</taxon>
        <taxon>Betaproteobacteria</taxon>
        <taxon>Rhodocyclales</taxon>
        <taxon>Azonexaceae</taxon>
        <taxon>Azonexus</taxon>
    </lineage>
</organism>
<name>A0A495WKY3_9RHOO</name>
<feature type="domain" description="Phosphoribosyltransferase" evidence="2">
    <location>
        <begin position="163"/>
        <end position="259"/>
    </location>
</feature>
<comment type="similarity">
    <text evidence="1">Belongs to the ComF/GntX family.</text>
</comment>
<evidence type="ECO:0000259" key="3">
    <source>
        <dbReference type="Pfam" id="PF18912"/>
    </source>
</evidence>
<dbReference type="InterPro" id="IPR029057">
    <property type="entry name" value="PRTase-like"/>
</dbReference>
<dbReference type="RefSeq" id="WP_121456745.1">
    <property type="nucleotide sequence ID" value="NZ_RBXP01000003.1"/>
</dbReference>
<gene>
    <name evidence="4" type="ORF">DFR40_0328</name>
</gene>
<dbReference type="PANTHER" id="PTHR47505">
    <property type="entry name" value="DNA UTILIZATION PROTEIN YHGH"/>
    <property type="match status" value="1"/>
</dbReference>
<dbReference type="Pfam" id="PF18912">
    <property type="entry name" value="DZR_2"/>
    <property type="match status" value="1"/>
</dbReference>
<dbReference type="PANTHER" id="PTHR47505:SF1">
    <property type="entry name" value="DNA UTILIZATION PROTEIN YHGH"/>
    <property type="match status" value="1"/>
</dbReference>
<reference evidence="4 5" key="1">
    <citation type="submission" date="2018-10" db="EMBL/GenBank/DDBJ databases">
        <title>Genomic Encyclopedia of Type Strains, Phase IV (KMG-IV): sequencing the most valuable type-strain genomes for metagenomic binning, comparative biology and taxonomic classification.</title>
        <authorList>
            <person name="Goeker M."/>
        </authorList>
    </citation>
    <scope>NUCLEOTIDE SEQUENCE [LARGE SCALE GENOMIC DNA]</scope>
    <source>
        <strain evidence="4 5">DSM 23841</strain>
    </source>
</reference>
<dbReference type="Pfam" id="PF00156">
    <property type="entry name" value="Pribosyltran"/>
    <property type="match status" value="1"/>
</dbReference>
<evidence type="ECO:0000313" key="4">
    <source>
        <dbReference type="EMBL" id="RKT62441.1"/>
    </source>
</evidence>
<keyword evidence="5" id="KW-1185">Reference proteome</keyword>
<evidence type="ECO:0000313" key="5">
    <source>
        <dbReference type="Proteomes" id="UP000270626"/>
    </source>
</evidence>
<dbReference type="OrthoDB" id="9793412at2"/>